<feature type="region of interest" description="Disordered" evidence="2">
    <location>
        <begin position="1"/>
        <end position="101"/>
    </location>
</feature>
<evidence type="ECO:0000256" key="1">
    <source>
        <dbReference type="ARBA" id="ARBA00011013"/>
    </source>
</evidence>
<dbReference type="InterPro" id="IPR016024">
    <property type="entry name" value="ARM-type_fold"/>
</dbReference>
<comment type="similarity">
    <text evidence="1">Belongs to the GPRASP family.</text>
</comment>
<dbReference type="InterPro" id="IPR006911">
    <property type="entry name" value="ARM-rpt_dom"/>
</dbReference>
<feature type="compositionally biased region" description="Basic and acidic residues" evidence="2">
    <location>
        <begin position="892"/>
        <end position="909"/>
    </location>
</feature>
<dbReference type="GO" id="GO:1990172">
    <property type="term" value="P:G protein-coupled receptor catabolic process"/>
    <property type="evidence" value="ECO:0007669"/>
    <property type="project" value="Ensembl"/>
</dbReference>
<dbReference type="InterPro" id="IPR043374">
    <property type="entry name" value="GASP1-3"/>
</dbReference>
<evidence type="ECO:0000259" key="3">
    <source>
        <dbReference type="Pfam" id="PF04826"/>
    </source>
</evidence>
<name>A0A8C5LAN8_JACJA</name>
<evidence type="ECO:0000313" key="5">
    <source>
        <dbReference type="Proteomes" id="UP000694385"/>
    </source>
</evidence>
<organism evidence="4 5">
    <name type="scientific">Jaculus jaculus</name>
    <name type="common">Lesser Egyptian jerboa</name>
    <dbReference type="NCBI Taxonomy" id="51337"/>
    <lineage>
        <taxon>Eukaryota</taxon>
        <taxon>Metazoa</taxon>
        <taxon>Chordata</taxon>
        <taxon>Craniata</taxon>
        <taxon>Vertebrata</taxon>
        <taxon>Euteleostomi</taxon>
        <taxon>Mammalia</taxon>
        <taxon>Eutheria</taxon>
        <taxon>Euarchontoglires</taxon>
        <taxon>Glires</taxon>
        <taxon>Rodentia</taxon>
        <taxon>Myomorpha</taxon>
        <taxon>Dipodoidea</taxon>
        <taxon>Dipodidae</taxon>
        <taxon>Dipodinae</taxon>
        <taxon>Jaculus</taxon>
    </lineage>
</organism>
<feature type="region of interest" description="Disordered" evidence="2">
    <location>
        <begin position="892"/>
        <end position="924"/>
    </location>
</feature>
<dbReference type="GO" id="GO:0005829">
    <property type="term" value="C:cytosol"/>
    <property type="evidence" value="ECO:0007669"/>
    <property type="project" value="Ensembl"/>
</dbReference>
<dbReference type="PANTHER" id="PTHR46414:SF3">
    <property type="entry name" value="G-PROTEIN COUPLED RECEPTOR-ASSOCIATED SORTING PROTEIN 1"/>
    <property type="match status" value="1"/>
</dbReference>
<feature type="domain" description="Armadillo repeat-containing" evidence="3">
    <location>
        <begin position="1070"/>
        <end position="1275"/>
    </location>
</feature>
<feature type="compositionally biased region" description="Basic residues" evidence="2">
    <location>
        <begin position="211"/>
        <end position="226"/>
    </location>
</feature>
<reference evidence="4" key="2">
    <citation type="submission" date="2025-09" db="UniProtKB">
        <authorList>
            <consortium name="Ensembl"/>
        </authorList>
    </citation>
    <scope>IDENTIFICATION</scope>
</reference>
<feature type="compositionally biased region" description="Basic and acidic residues" evidence="2">
    <location>
        <begin position="965"/>
        <end position="974"/>
    </location>
</feature>
<feature type="compositionally biased region" description="Polar residues" evidence="2">
    <location>
        <begin position="64"/>
        <end position="84"/>
    </location>
</feature>
<dbReference type="InterPro" id="IPR011989">
    <property type="entry name" value="ARM-like"/>
</dbReference>
<dbReference type="GO" id="GO:0005634">
    <property type="term" value="C:nucleus"/>
    <property type="evidence" value="ECO:0007669"/>
    <property type="project" value="TreeGrafter"/>
</dbReference>
<evidence type="ECO:0000256" key="2">
    <source>
        <dbReference type="SAM" id="MobiDB-lite"/>
    </source>
</evidence>
<protein>
    <submittedName>
        <fullName evidence="4">G protein-coupled receptor associated sorting protein 1</fullName>
    </submittedName>
</protein>
<feature type="compositionally biased region" description="Polar residues" evidence="2">
    <location>
        <begin position="914"/>
        <end position="924"/>
    </location>
</feature>
<dbReference type="SUPFAM" id="SSF48371">
    <property type="entry name" value="ARM repeat"/>
    <property type="match status" value="1"/>
</dbReference>
<proteinExistence type="inferred from homology"/>
<gene>
    <name evidence="4" type="primary">Gprasp1</name>
</gene>
<sequence length="1299" mass="147020">MTGAEIEPGAQAKTENKGTDEVGVAEGDNEVPMVVRPKVRTQTMTGTRPKMKSRGMPGARSKSEPSTGDVTHTNYKTKAVSSSRSKNDAQAWAQSKFWVDSKSKTGEKSSASAANCPLVGTDCGLVGKAKCPPGGRELINMDTKNFPKKKANSQMGFQPSCELEEATNIGSWCSARPVPKEETYQTSDFKWVDKPFGSAWFSSRDEGSTRFHPRKSMKASSRSRHMAKPEANPISKHKNNQEFYMISSSESDDESNKTSWFWGKEQSNPWSRSREEANNRSWFRPNREVYAESSSGSEYENQTKSWLWPGEEAKARSKLRTRKGASSKARYQTKQEICTDVMPGSNDTIKKESWLWPEEKASDFLRPKTKKETRSTLMAKEESKTKARARAKQEARSEEEALIGSWFWATEESTMVDEVSIKSSPHVEDEPIVGNWFWTEEEACVGNGTSHKSRPSAKEEQVVNFCLDTGNKNNIEIGAQAASKPMVAANDDETIVGSWFWTDEEVQPENEEENVFGSWFWGIDDPSGRCAARVSCESTPRCEEKEVTNSWFWAREVDTEAEVEEQTRSGSEEGSVFLSWFWSEKQPPVNSGAEASCDIRTGAEEEEPIIGPWFWGRVDAGVDAEVNSKSSLVDEEEPIISSWFGAGEEASIKCGVGARCKLMEEADDTDGRSCIWAEEEPCVYSPNTESLKSALEEEDSVDSWLWSKNYTRPETVVGSSWLWAAEQGNIDNETGEEIKLPTVEENIFKFWKENEKAIIEATDREESRSEAEEEDIIGPWFWTGEEDRLEAPAETREQSKIGAEEEATVGSWFWMDEPSPEAESQALEEIRSETEEEEIFASWFWAGKENNTEAEQCCESKPKDDEEMIVESWLWSEDETTEEPETVATCESKLENEERPLECESRTTDEVNSETDNGANCDNSTESEAIVGSWFWEGDETHFESNPSPVFRAICKSSSGEQDPDPSRRPQSWDEVTVKFKPGPWGRLGFPSISPFRFPKAAASLFSDMFGGKPKRRRGSSYRPEPEFPFQYDPSYRSVQEIREHLKAKERSKPDRWSCSCVQCDLRIGSEEFEELLILMDRIRDPFVHEISKIAMGMRSASPFTRDFIRDSGVVSLIEALVDYPSSRDRTSFLEDMVDVAPPYPELNIIQTYVCRVCEDTITKSLDSYEQLSGLTMIRHLTTTTDYHTLVANYMPGYLTLLETGNAKTRYHVLKVLLNLSENLAMTKELLDTEVMTEFMGLCNRKDTYDNIEVVLEIFENISKNIEKEAFFADNDIDVEPLISKFHDVKKCAKELLSK</sequence>
<dbReference type="GeneTree" id="ENSGT00940000163396"/>
<dbReference type="GO" id="GO:0008333">
    <property type="term" value="P:endosome to lysosome transport"/>
    <property type="evidence" value="ECO:0007669"/>
    <property type="project" value="Ensembl"/>
</dbReference>
<dbReference type="Ensembl" id="ENSJJAT00000027831.1">
    <property type="protein sequence ID" value="ENSJJAP00000021280.1"/>
    <property type="gene ID" value="ENSJJAG00000021689.1"/>
</dbReference>
<evidence type="ECO:0000313" key="4">
    <source>
        <dbReference type="Ensembl" id="ENSJJAP00000021280.1"/>
    </source>
</evidence>
<feature type="region of interest" description="Disordered" evidence="2">
    <location>
        <begin position="207"/>
        <end position="240"/>
    </location>
</feature>
<dbReference type="Proteomes" id="UP000694385">
    <property type="component" value="Unassembled WGS sequence"/>
</dbReference>
<accession>A0A8C5LAN8</accession>
<feature type="region of interest" description="Disordered" evidence="2">
    <location>
        <begin position="367"/>
        <end position="387"/>
    </location>
</feature>
<keyword evidence="5" id="KW-1185">Reference proteome</keyword>
<dbReference type="OMA" id="WFWATEE"/>
<reference evidence="4" key="1">
    <citation type="submission" date="2025-08" db="UniProtKB">
        <authorList>
            <consortium name="Ensembl"/>
        </authorList>
    </citation>
    <scope>IDENTIFICATION</scope>
</reference>
<dbReference type="PANTHER" id="PTHR46414">
    <property type="entry name" value="PROTEIN BHLHB9-RELATED"/>
    <property type="match status" value="1"/>
</dbReference>
<feature type="region of interest" description="Disordered" evidence="2">
    <location>
        <begin position="955"/>
        <end position="974"/>
    </location>
</feature>
<dbReference type="Pfam" id="PF04826">
    <property type="entry name" value="Arm_2"/>
    <property type="match status" value="1"/>
</dbReference>
<dbReference type="Gene3D" id="1.25.10.10">
    <property type="entry name" value="Leucine-rich Repeat Variant"/>
    <property type="match status" value="1"/>
</dbReference>